<evidence type="ECO:0008006" key="3">
    <source>
        <dbReference type="Google" id="ProtNLM"/>
    </source>
</evidence>
<evidence type="ECO:0000313" key="1">
    <source>
        <dbReference type="EMBL" id="UYP46029.1"/>
    </source>
</evidence>
<dbReference type="EMBL" id="CP104013">
    <property type="protein sequence ID" value="UYP46029.1"/>
    <property type="molecule type" value="Genomic_DNA"/>
</dbReference>
<keyword evidence="2" id="KW-1185">Reference proteome</keyword>
<gene>
    <name evidence="1" type="ORF">NEF87_002314</name>
</gene>
<dbReference type="PANTHER" id="PTHR30348:SF4">
    <property type="entry name" value="DUF72 DOMAIN-CONTAINING PROTEIN"/>
    <property type="match status" value="1"/>
</dbReference>
<dbReference type="SUPFAM" id="SSF117396">
    <property type="entry name" value="TM1631-like"/>
    <property type="match status" value="1"/>
</dbReference>
<sequence length="284" mass="33590">MNPKCFGSNFLKGERKKEMTTIRVGTAGWSYDDWKGQFYPKALKKSDYLSYYAKFFDFTEINSTFYAIPSQSTLLSWKEKTPDHFRFAVKMWQEITHRKGNGDLEQAVQRFFSSLSVLSSKIQTYLLQFPPRFVESISHQKFLTTLIHLLPERNHYVFELRHNSWFVPKVLDDLPLDERFSLATTYMPNLSSFYKSSQSFQYIRMIGDRSLTDFSHLQREQPEEWHDLIVNVQSLNNNPSLTDILVIFNNHFRGFSPRDVNDFKKALGLGLKEFKKFRSLDDFF</sequence>
<dbReference type="Gene3D" id="3.20.20.410">
    <property type="entry name" value="Protein of unknown function UPF0759"/>
    <property type="match status" value="1"/>
</dbReference>
<name>A0ABY6HR92_9ARCH</name>
<organism evidence="1 2">
    <name type="scientific">Candidatus Lokiarchaeum ossiferum</name>
    <dbReference type="NCBI Taxonomy" id="2951803"/>
    <lineage>
        <taxon>Archaea</taxon>
        <taxon>Promethearchaeati</taxon>
        <taxon>Promethearchaeota</taxon>
        <taxon>Promethearchaeia</taxon>
        <taxon>Promethearchaeales</taxon>
        <taxon>Promethearchaeaceae</taxon>
        <taxon>Candidatus Lokiarchaeum</taxon>
    </lineage>
</organism>
<dbReference type="PANTHER" id="PTHR30348">
    <property type="entry name" value="UNCHARACTERIZED PROTEIN YECE"/>
    <property type="match status" value="1"/>
</dbReference>
<dbReference type="Proteomes" id="UP001208689">
    <property type="component" value="Chromosome"/>
</dbReference>
<evidence type="ECO:0000313" key="2">
    <source>
        <dbReference type="Proteomes" id="UP001208689"/>
    </source>
</evidence>
<dbReference type="InterPro" id="IPR036520">
    <property type="entry name" value="UPF0759_sf"/>
</dbReference>
<reference evidence="1" key="1">
    <citation type="submission" date="2022-09" db="EMBL/GenBank/DDBJ databases">
        <title>Actin cytoskeleton and complex cell architecture in an #Asgard archaeon.</title>
        <authorList>
            <person name="Ponce Toledo R.I."/>
            <person name="Schleper C."/>
            <person name="Rodrigues Oliveira T."/>
            <person name="Wollweber F."/>
            <person name="Xu J."/>
            <person name="Rittmann S."/>
            <person name="Klingl A."/>
            <person name="Pilhofer M."/>
        </authorList>
    </citation>
    <scope>NUCLEOTIDE SEQUENCE</scope>
    <source>
        <strain evidence="1">B-35</strain>
    </source>
</reference>
<dbReference type="InterPro" id="IPR002763">
    <property type="entry name" value="DUF72"/>
</dbReference>
<accession>A0ABY6HR92</accession>
<proteinExistence type="predicted"/>
<dbReference type="Pfam" id="PF01904">
    <property type="entry name" value="DUF72"/>
    <property type="match status" value="1"/>
</dbReference>
<protein>
    <recommendedName>
        <fullName evidence="3">DUF72 domain-containing protein</fullName>
    </recommendedName>
</protein>